<keyword evidence="3" id="KW-0732">Signal</keyword>
<dbReference type="Gene3D" id="3.80.10.10">
    <property type="entry name" value="Ribonuclease Inhibitor"/>
    <property type="match status" value="1"/>
</dbReference>
<evidence type="ECO:0000259" key="4">
    <source>
        <dbReference type="Pfam" id="PF08263"/>
    </source>
</evidence>
<evidence type="ECO:0000313" key="5">
    <source>
        <dbReference type="EMBL" id="KAL1204495.1"/>
    </source>
</evidence>
<comment type="caution">
    <text evidence="5">The sequence shown here is derived from an EMBL/GenBank/DDBJ whole genome shotgun (WGS) entry which is preliminary data.</text>
</comment>
<dbReference type="InterPro" id="IPR013210">
    <property type="entry name" value="LRR_N_plant-typ"/>
</dbReference>
<reference evidence="5 6" key="1">
    <citation type="submission" date="2024-04" db="EMBL/GenBank/DDBJ databases">
        <title>Genome assembly C_amara_ONT_v2.</title>
        <authorList>
            <person name="Yant L."/>
            <person name="Moore C."/>
            <person name="Slenker M."/>
        </authorList>
    </citation>
    <scope>NUCLEOTIDE SEQUENCE [LARGE SCALE GENOMIC DNA]</scope>
    <source>
        <tissue evidence="5">Leaf</tissue>
    </source>
</reference>
<evidence type="ECO:0000256" key="2">
    <source>
        <dbReference type="ARBA" id="ARBA00022737"/>
    </source>
</evidence>
<dbReference type="AlphaFoldDB" id="A0ABD1ASD7"/>
<name>A0ABD1ASD7_CARAN</name>
<dbReference type="PANTHER" id="PTHR48058:SF28">
    <property type="entry name" value="OS04G0122000 PROTEIN"/>
    <property type="match status" value="1"/>
</dbReference>
<evidence type="ECO:0000256" key="1">
    <source>
        <dbReference type="ARBA" id="ARBA00022614"/>
    </source>
</evidence>
<accession>A0ABD1ASD7</accession>
<keyword evidence="2" id="KW-0677">Repeat</keyword>
<evidence type="ECO:0000313" key="6">
    <source>
        <dbReference type="Proteomes" id="UP001558713"/>
    </source>
</evidence>
<protein>
    <submittedName>
        <fullName evidence="5">Receptor-like protein 9a</fullName>
    </submittedName>
</protein>
<organism evidence="5 6">
    <name type="scientific">Cardamine amara subsp. amara</name>
    <dbReference type="NCBI Taxonomy" id="228776"/>
    <lineage>
        <taxon>Eukaryota</taxon>
        <taxon>Viridiplantae</taxon>
        <taxon>Streptophyta</taxon>
        <taxon>Embryophyta</taxon>
        <taxon>Tracheophyta</taxon>
        <taxon>Spermatophyta</taxon>
        <taxon>Magnoliopsida</taxon>
        <taxon>eudicotyledons</taxon>
        <taxon>Gunneridae</taxon>
        <taxon>Pentapetalae</taxon>
        <taxon>rosids</taxon>
        <taxon>malvids</taxon>
        <taxon>Brassicales</taxon>
        <taxon>Brassicaceae</taxon>
        <taxon>Cardamineae</taxon>
        <taxon>Cardamine</taxon>
    </lineage>
</organism>
<dbReference type="PANTHER" id="PTHR48058">
    <property type="entry name" value="LRR RECEPTOR-LIKE SERINE/THREONINE-PROTEIN KINASE FLS2-RELATED"/>
    <property type="match status" value="1"/>
</dbReference>
<dbReference type="Pfam" id="PF08263">
    <property type="entry name" value="LRRNT_2"/>
    <property type="match status" value="1"/>
</dbReference>
<gene>
    <name evidence="5" type="ORF">V5N11_017815</name>
</gene>
<evidence type="ECO:0000256" key="3">
    <source>
        <dbReference type="SAM" id="SignalP"/>
    </source>
</evidence>
<proteinExistence type="predicted"/>
<keyword evidence="1" id="KW-0433">Leucine-rich repeat</keyword>
<feature type="domain" description="Leucine-rich repeat-containing N-terminal plant-type" evidence="4">
    <location>
        <begin position="30"/>
        <end position="69"/>
    </location>
</feature>
<feature type="chain" id="PRO_5044878749" evidence="3">
    <location>
        <begin position="23"/>
        <end position="140"/>
    </location>
</feature>
<dbReference type="SUPFAM" id="SSF52058">
    <property type="entry name" value="L domain-like"/>
    <property type="match status" value="1"/>
</dbReference>
<dbReference type="EMBL" id="JBANAX010000535">
    <property type="protein sequence ID" value="KAL1204495.1"/>
    <property type="molecule type" value="Genomic_DNA"/>
</dbReference>
<keyword evidence="6" id="KW-1185">Reference proteome</keyword>
<sequence>MISMPSFICITWIMVMIGSLQMHGYRSCIESERKGLLDLKAYFKNSEFPYFWPNETNSDCCRWERVKCDLKSRRVTSLFLNPSNDPLPLNLSLLYPFGELQILNLTFYRCGYWFDDIHGYKSLGRLKKLEVLDFSYTWRQ</sequence>
<dbReference type="Proteomes" id="UP001558713">
    <property type="component" value="Unassembled WGS sequence"/>
</dbReference>
<feature type="signal peptide" evidence="3">
    <location>
        <begin position="1"/>
        <end position="22"/>
    </location>
</feature>
<dbReference type="InterPro" id="IPR032675">
    <property type="entry name" value="LRR_dom_sf"/>
</dbReference>